<keyword evidence="2" id="KW-1185">Reference proteome</keyword>
<dbReference type="EMBL" id="CM056794">
    <property type="protein sequence ID" value="KAJ8717209.1"/>
    <property type="molecule type" value="Genomic_DNA"/>
</dbReference>
<name>A0ACC2QH49_9NEOP</name>
<organism evidence="1 2">
    <name type="scientific">Mythimna loreyi</name>
    <dbReference type="NCBI Taxonomy" id="667449"/>
    <lineage>
        <taxon>Eukaryota</taxon>
        <taxon>Metazoa</taxon>
        <taxon>Ecdysozoa</taxon>
        <taxon>Arthropoda</taxon>
        <taxon>Hexapoda</taxon>
        <taxon>Insecta</taxon>
        <taxon>Pterygota</taxon>
        <taxon>Neoptera</taxon>
        <taxon>Endopterygota</taxon>
        <taxon>Lepidoptera</taxon>
        <taxon>Glossata</taxon>
        <taxon>Ditrysia</taxon>
        <taxon>Noctuoidea</taxon>
        <taxon>Noctuidae</taxon>
        <taxon>Noctuinae</taxon>
        <taxon>Hadenini</taxon>
        <taxon>Mythimna</taxon>
    </lineage>
</organism>
<comment type="caution">
    <text evidence="1">The sequence shown here is derived from an EMBL/GenBank/DDBJ whole genome shotgun (WGS) entry which is preliminary data.</text>
</comment>
<dbReference type="Proteomes" id="UP001231649">
    <property type="component" value="Chromosome 18"/>
</dbReference>
<accession>A0ACC2QH49</accession>
<gene>
    <name evidence="1" type="ORF">PYW08_005608</name>
</gene>
<evidence type="ECO:0000313" key="1">
    <source>
        <dbReference type="EMBL" id="KAJ8717209.1"/>
    </source>
</evidence>
<evidence type="ECO:0000313" key="2">
    <source>
        <dbReference type="Proteomes" id="UP001231649"/>
    </source>
</evidence>
<reference evidence="1" key="1">
    <citation type="submission" date="2023-03" db="EMBL/GenBank/DDBJ databases">
        <title>Chromosome-level genomes of two armyworms, Mythimna separata and Mythimna loreyi, provide insights into the biosynthesis and reception of sex pheromones.</title>
        <authorList>
            <person name="Zhao H."/>
        </authorList>
    </citation>
    <scope>NUCLEOTIDE SEQUENCE</scope>
    <source>
        <strain evidence="1">BeijingLab</strain>
    </source>
</reference>
<sequence length="379" mass="43897">MASLLLRKTLCLNQMRTLHRSAVACSVLNSYNIQSQSRRDFDKVLPEVIDTLLASPKLTKQLPEVRSWVEKLVNYTMDGGKHGKGMTVPFAYQKLEDPKYFSEEKLHSAQFFGWCLEMSLGCLTAMDDIIDSSKTRRGQTCWYLRPEVGTSAINDCFLVHHCFMEAVEMKFGNDPIYPDLAKLINEALLYTSIGQNLEYLLKYSKERNNLDKFTMESIEAIAIHKTFHFSLRYPLLAALLLVKNGKEIDTTELMSIGLELSKILQFQNDHKDIYWNQASSGKVGGEDIQGGKCTWFAVTALQRCNEAQRAIFKEYYGSKDPEHVKRIKQLYDELEIDKVYEKFRNSTYENLEHRIRKLPRKGETELFLEIMEAMRMQIF</sequence>
<protein>
    <submittedName>
        <fullName evidence="1">Uncharacterized protein</fullName>
    </submittedName>
</protein>
<proteinExistence type="predicted"/>